<comment type="similarity">
    <text evidence="2">Belongs to the EamA transporter family.</text>
</comment>
<dbReference type="PANTHER" id="PTHR32322:SF2">
    <property type="entry name" value="EAMA DOMAIN-CONTAINING PROTEIN"/>
    <property type="match status" value="1"/>
</dbReference>
<evidence type="ECO:0000256" key="5">
    <source>
        <dbReference type="ARBA" id="ARBA00023136"/>
    </source>
</evidence>
<feature type="transmembrane region" description="Helical" evidence="6">
    <location>
        <begin position="259"/>
        <end position="278"/>
    </location>
</feature>
<evidence type="ECO:0000256" key="1">
    <source>
        <dbReference type="ARBA" id="ARBA00004141"/>
    </source>
</evidence>
<dbReference type="RefSeq" id="WP_341372538.1">
    <property type="nucleotide sequence ID" value="NZ_JBBUTF010000002.1"/>
</dbReference>
<evidence type="ECO:0000256" key="4">
    <source>
        <dbReference type="ARBA" id="ARBA00022989"/>
    </source>
</evidence>
<feature type="transmembrane region" description="Helical" evidence="6">
    <location>
        <begin position="46"/>
        <end position="66"/>
    </location>
</feature>
<name>A0ABU9B573_9BURK</name>
<evidence type="ECO:0000256" key="6">
    <source>
        <dbReference type="SAM" id="Phobius"/>
    </source>
</evidence>
<dbReference type="EMBL" id="JBBUTF010000002">
    <property type="protein sequence ID" value="MEK8024766.1"/>
    <property type="molecule type" value="Genomic_DNA"/>
</dbReference>
<keyword evidence="5 6" id="KW-0472">Membrane</keyword>
<feature type="transmembrane region" description="Helical" evidence="6">
    <location>
        <begin position="164"/>
        <end position="181"/>
    </location>
</feature>
<dbReference type="InterPro" id="IPR000620">
    <property type="entry name" value="EamA_dom"/>
</dbReference>
<protein>
    <submittedName>
        <fullName evidence="8">EamA family transporter</fullName>
    </submittedName>
</protein>
<keyword evidence="4 6" id="KW-1133">Transmembrane helix</keyword>
<evidence type="ECO:0000313" key="9">
    <source>
        <dbReference type="Proteomes" id="UP001368500"/>
    </source>
</evidence>
<proteinExistence type="inferred from homology"/>
<dbReference type="SUPFAM" id="SSF103481">
    <property type="entry name" value="Multidrug resistance efflux transporter EmrE"/>
    <property type="match status" value="2"/>
</dbReference>
<evidence type="ECO:0000313" key="8">
    <source>
        <dbReference type="EMBL" id="MEK8024766.1"/>
    </source>
</evidence>
<feature type="transmembrane region" description="Helical" evidence="6">
    <location>
        <begin position="226"/>
        <end position="247"/>
    </location>
</feature>
<feature type="domain" description="EamA" evidence="7">
    <location>
        <begin position="162"/>
        <end position="301"/>
    </location>
</feature>
<comment type="subcellular location">
    <subcellularLocation>
        <location evidence="1">Membrane</location>
        <topology evidence="1">Multi-pass membrane protein</topology>
    </subcellularLocation>
</comment>
<dbReference type="PANTHER" id="PTHR32322">
    <property type="entry name" value="INNER MEMBRANE TRANSPORTER"/>
    <property type="match status" value="1"/>
</dbReference>
<feature type="transmembrane region" description="Helical" evidence="6">
    <location>
        <begin position="193"/>
        <end position="214"/>
    </location>
</feature>
<feature type="transmembrane region" description="Helical" evidence="6">
    <location>
        <begin position="78"/>
        <end position="99"/>
    </location>
</feature>
<keyword evidence="9" id="KW-1185">Reference proteome</keyword>
<feature type="transmembrane region" description="Helical" evidence="6">
    <location>
        <begin position="284"/>
        <end position="304"/>
    </location>
</feature>
<keyword evidence="3 6" id="KW-0812">Transmembrane</keyword>
<evidence type="ECO:0000256" key="2">
    <source>
        <dbReference type="ARBA" id="ARBA00007362"/>
    </source>
</evidence>
<dbReference type="InterPro" id="IPR037185">
    <property type="entry name" value="EmrE-like"/>
</dbReference>
<organism evidence="8 9">
    <name type="scientific">Pseudaquabacterium rugosum</name>
    <dbReference type="NCBI Taxonomy" id="2984194"/>
    <lineage>
        <taxon>Bacteria</taxon>
        <taxon>Pseudomonadati</taxon>
        <taxon>Pseudomonadota</taxon>
        <taxon>Betaproteobacteria</taxon>
        <taxon>Burkholderiales</taxon>
        <taxon>Sphaerotilaceae</taxon>
        <taxon>Pseudaquabacterium</taxon>
    </lineage>
</organism>
<feature type="transmembrane region" description="Helical" evidence="6">
    <location>
        <begin position="18"/>
        <end position="40"/>
    </location>
</feature>
<dbReference type="Pfam" id="PF00892">
    <property type="entry name" value="EamA"/>
    <property type="match status" value="2"/>
</dbReference>
<dbReference type="InterPro" id="IPR050638">
    <property type="entry name" value="AA-Vitamin_Transporters"/>
</dbReference>
<feature type="domain" description="EamA" evidence="7">
    <location>
        <begin position="22"/>
        <end position="148"/>
    </location>
</feature>
<evidence type="ECO:0000256" key="3">
    <source>
        <dbReference type="ARBA" id="ARBA00022692"/>
    </source>
</evidence>
<reference evidence="8 9" key="1">
    <citation type="submission" date="2024-04" db="EMBL/GenBank/DDBJ databases">
        <title>Novel species of the genus Ideonella isolated from streams.</title>
        <authorList>
            <person name="Lu H."/>
        </authorList>
    </citation>
    <scope>NUCLEOTIDE SEQUENCE [LARGE SCALE GENOMIC DNA]</scope>
    <source>
        <strain evidence="8 9">BYS139W</strain>
    </source>
</reference>
<sequence length="309" mass="31422">MPVPSAPAAPSSAERGRVWASLFVVWVLWSTSYLALGHLVTLLPPLLAVALRNALAAVALIGVAVLCRQPAPGRRQLLRPALVGLLLVGLGESLLSLGLQTASPGRSAVLYAAVPILTSVLLACSGQRLNRGQTAGAVLGVCGVALLNLDLLRPGQAGGPRGEGLVLASAVCAALAAVLATRAGRSPHRMPESALWAAGVQLLVGASVAGLGGLVRGEVWPGWPPLQAWAALAWLSLVLSAGGYAAYNHLQRVSGPLVAASYAYVNPPVALALAWLLTGEALDARELAAVAIVLAGVLTTVLAGRVNRP</sequence>
<feature type="transmembrane region" description="Helical" evidence="6">
    <location>
        <begin position="135"/>
        <end position="152"/>
    </location>
</feature>
<gene>
    <name evidence="8" type="ORF">AACH11_02130</name>
</gene>
<comment type="caution">
    <text evidence="8">The sequence shown here is derived from an EMBL/GenBank/DDBJ whole genome shotgun (WGS) entry which is preliminary data.</text>
</comment>
<dbReference type="Proteomes" id="UP001368500">
    <property type="component" value="Unassembled WGS sequence"/>
</dbReference>
<accession>A0ABU9B573</accession>
<feature type="transmembrane region" description="Helical" evidence="6">
    <location>
        <begin position="105"/>
        <end position="123"/>
    </location>
</feature>
<evidence type="ECO:0000259" key="7">
    <source>
        <dbReference type="Pfam" id="PF00892"/>
    </source>
</evidence>